<dbReference type="GO" id="GO:0003906">
    <property type="term" value="F:DNA-(apurinic or apyrimidinic site) endonuclease activity"/>
    <property type="evidence" value="ECO:0007669"/>
    <property type="project" value="TreeGrafter"/>
</dbReference>
<sequence length="64" mass="7145">MDVCGALKDRHQNLGDGEIGIKPFQELLEHPAVKNAPLILETPGMEEKHGQEIALLKKMRSKIK</sequence>
<dbReference type="AlphaFoldDB" id="A0A6J6HRW5"/>
<dbReference type="GO" id="GO:0003677">
    <property type="term" value="F:DNA binding"/>
    <property type="evidence" value="ECO:0007669"/>
    <property type="project" value="InterPro"/>
</dbReference>
<gene>
    <name evidence="1" type="ORF">UFOPK1863_00667</name>
</gene>
<proteinExistence type="predicted"/>
<dbReference type="InterPro" id="IPR036237">
    <property type="entry name" value="Xyl_isomerase-like_sf"/>
</dbReference>
<dbReference type="Gene3D" id="3.20.20.150">
    <property type="entry name" value="Divalent-metal-dependent TIM barrel enzymes"/>
    <property type="match status" value="1"/>
</dbReference>
<name>A0A6J6HRW5_9ZZZZ</name>
<dbReference type="GO" id="GO:0008270">
    <property type="term" value="F:zinc ion binding"/>
    <property type="evidence" value="ECO:0007669"/>
    <property type="project" value="InterPro"/>
</dbReference>
<dbReference type="PANTHER" id="PTHR21445">
    <property type="entry name" value="ENDONUCLEASE IV ENDODEOXYRIBONUCLEASE IV"/>
    <property type="match status" value="1"/>
</dbReference>
<reference evidence="1" key="1">
    <citation type="submission" date="2020-05" db="EMBL/GenBank/DDBJ databases">
        <authorList>
            <person name="Chiriac C."/>
            <person name="Salcher M."/>
            <person name="Ghai R."/>
            <person name="Kavagutti S V."/>
        </authorList>
    </citation>
    <scope>NUCLEOTIDE SEQUENCE</scope>
</reference>
<dbReference type="EMBL" id="CAEZUY010000054">
    <property type="protein sequence ID" value="CAB4615313.1"/>
    <property type="molecule type" value="Genomic_DNA"/>
</dbReference>
<dbReference type="GO" id="GO:0008081">
    <property type="term" value="F:phosphoric diester hydrolase activity"/>
    <property type="evidence" value="ECO:0007669"/>
    <property type="project" value="TreeGrafter"/>
</dbReference>
<accession>A0A6J6HRW5</accession>
<dbReference type="InterPro" id="IPR001719">
    <property type="entry name" value="AP_endonuc_2"/>
</dbReference>
<organism evidence="1">
    <name type="scientific">freshwater metagenome</name>
    <dbReference type="NCBI Taxonomy" id="449393"/>
    <lineage>
        <taxon>unclassified sequences</taxon>
        <taxon>metagenomes</taxon>
        <taxon>ecological metagenomes</taxon>
    </lineage>
</organism>
<evidence type="ECO:0000313" key="1">
    <source>
        <dbReference type="EMBL" id="CAB4615313.1"/>
    </source>
</evidence>
<protein>
    <submittedName>
        <fullName evidence="1">Unannotated protein</fullName>
    </submittedName>
</protein>
<dbReference type="SUPFAM" id="SSF51658">
    <property type="entry name" value="Xylose isomerase-like"/>
    <property type="match status" value="1"/>
</dbReference>
<dbReference type="GO" id="GO:0006284">
    <property type="term" value="P:base-excision repair"/>
    <property type="evidence" value="ECO:0007669"/>
    <property type="project" value="TreeGrafter"/>
</dbReference>
<dbReference type="PANTHER" id="PTHR21445:SF0">
    <property type="entry name" value="APURINIC-APYRIMIDINIC ENDONUCLEASE"/>
    <property type="match status" value="1"/>
</dbReference>